<feature type="compositionally biased region" description="Low complexity" evidence="4">
    <location>
        <begin position="1"/>
        <end position="37"/>
    </location>
</feature>
<reference evidence="5 6" key="1">
    <citation type="journal article" date="2014" name="BMC Genomics">
        <title>Comparative genome sequencing reveals chemotype-specific gene clusters in the toxigenic black mold Stachybotrys.</title>
        <authorList>
            <person name="Semeiks J."/>
            <person name="Borek D."/>
            <person name="Otwinowski Z."/>
            <person name="Grishin N.V."/>
        </authorList>
    </citation>
    <scope>NUCLEOTIDE SEQUENCE [LARGE SCALE GENOMIC DNA]</scope>
    <source>
        <strain evidence="6">CBS 109288 / IBT 7711</strain>
    </source>
</reference>
<dbReference type="GO" id="GO:0031083">
    <property type="term" value="C:BLOC-1 complex"/>
    <property type="evidence" value="ECO:0007669"/>
    <property type="project" value="InterPro"/>
</dbReference>
<dbReference type="HOGENOM" id="CLU_075338_1_0_1"/>
<name>A0A084ANU7_STACB</name>
<comment type="similarity">
    <text evidence="1">Belongs to the BLOC1S1 family.</text>
</comment>
<dbReference type="Proteomes" id="UP000028045">
    <property type="component" value="Unassembled WGS sequence"/>
</dbReference>
<dbReference type="EMBL" id="KL648636">
    <property type="protein sequence ID" value="KEY66976.1"/>
    <property type="molecule type" value="Genomic_DNA"/>
</dbReference>
<evidence type="ECO:0000313" key="6">
    <source>
        <dbReference type="Proteomes" id="UP000028045"/>
    </source>
</evidence>
<evidence type="ECO:0000256" key="2">
    <source>
        <dbReference type="ARBA" id="ARBA00019577"/>
    </source>
</evidence>
<proteinExistence type="inferred from homology"/>
<organism evidence="5 6">
    <name type="scientific">Stachybotrys chartarum (strain CBS 109288 / IBT 7711)</name>
    <name type="common">Toxic black mold</name>
    <name type="synonym">Stilbospora chartarum</name>
    <dbReference type="NCBI Taxonomy" id="1280523"/>
    <lineage>
        <taxon>Eukaryota</taxon>
        <taxon>Fungi</taxon>
        <taxon>Dikarya</taxon>
        <taxon>Ascomycota</taxon>
        <taxon>Pezizomycotina</taxon>
        <taxon>Sordariomycetes</taxon>
        <taxon>Hypocreomycetidae</taxon>
        <taxon>Hypocreales</taxon>
        <taxon>Stachybotryaceae</taxon>
        <taxon>Stachybotrys</taxon>
    </lineage>
</organism>
<accession>A0A084ANU7</accession>
<dbReference type="PANTHER" id="PTHR13073">
    <property type="entry name" value="BLOC-1 COMPLEX SUBUNIT 1"/>
    <property type="match status" value="1"/>
</dbReference>
<evidence type="ECO:0000256" key="3">
    <source>
        <dbReference type="SAM" id="Coils"/>
    </source>
</evidence>
<feature type="compositionally biased region" description="Basic and acidic residues" evidence="4">
    <location>
        <begin position="201"/>
        <end position="218"/>
    </location>
</feature>
<feature type="compositionally biased region" description="Polar residues" evidence="4">
    <location>
        <begin position="229"/>
        <end position="239"/>
    </location>
</feature>
<evidence type="ECO:0000313" key="5">
    <source>
        <dbReference type="EMBL" id="KEY66976.1"/>
    </source>
</evidence>
<dbReference type="GO" id="GO:0016197">
    <property type="term" value="P:endosomal transport"/>
    <property type="evidence" value="ECO:0007669"/>
    <property type="project" value="TreeGrafter"/>
</dbReference>
<keyword evidence="3" id="KW-0175">Coiled coil</keyword>
<feature type="coiled-coil region" evidence="3">
    <location>
        <begin position="93"/>
        <end position="124"/>
    </location>
</feature>
<dbReference type="OrthoDB" id="20018at2759"/>
<keyword evidence="6" id="KW-1185">Reference proteome</keyword>
<feature type="region of interest" description="Disordered" evidence="4">
    <location>
        <begin position="183"/>
        <end position="266"/>
    </location>
</feature>
<dbReference type="PANTHER" id="PTHR13073:SF0">
    <property type="entry name" value="BIOGENESIS OF LYSOSOME-RELATED ORGANELLES COMPLEX 1 SUBUNIT 1"/>
    <property type="match status" value="1"/>
</dbReference>
<dbReference type="Pfam" id="PF06320">
    <property type="entry name" value="GCN5L1"/>
    <property type="match status" value="1"/>
</dbReference>
<protein>
    <recommendedName>
        <fullName evidence="2">Biogenesis of lysosome-related organelles complex 1 subunit 1</fullName>
    </recommendedName>
</protein>
<dbReference type="AlphaFoldDB" id="A0A084ANU7"/>
<gene>
    <name evidence="5" type="ORF">S7711_05096</name>
</gene>
<feature type="region of interest" description="Disordered" evidence="4">
    <location>
        <begin position="1"/>
        <end position="62"/>
    </location>
</feature>
<sequence>MSNSGSRSGSSAAAAAGSSSSQPATSLSSPTTTTMPAQPVTAHAPPLQPTLPSAETQRRVAEARSAVVASLSNMVDSELQSRAGMLHDNAAALDKQEKDVLRATEGLRREREKLAREADVAAKRLKEVGNVQNWAEVLERGFLVLEETVRLANGGKEYDDNDDGEGSCSCSCSECGSVWSGSEAEAEAEAEAGEGIGSNEFGKDGGKRRSGDDERTGDADTDMAMGDTESGNGTWSDASKSLVEAESITGTGRAQGSETASTTTTM</sequence>
<evidence type="ECO:0000256" key="4">
    <source>
        <dbReference type="SAM" id="MobiDB-lite"/>
    </source>
</evidence>
<evidence type="ECO:0000256" key="1">
    <source>
        <dbReference type="ARBA" id="ARBA00007133"/>
    </source>
</evidence>
<feature type="compositionally biased region" description="Polar residues" evidence="4">
    <location>
        <begin position="248"/>
        <end position="266"/>
    </location>
</feature>
<dbReference type="InterPro" id="IPR009395">
    <property type="entry name" value="BLOC1S1"/>
</dbReference>